<sequence>MSSSSTSPTRDSARSPPRRSHSSAPQAPSSYFTFPVSYAVGGILRRLSSDVPSRTSPKRTPKQEMYTPPVRTLSPFQPPPLTPLTLSGWRFSTKENARLLTRALAEEIRLLVPPRLQLEENWKLLFSLEQDGVSLSTLYKKCEDYRGKRGGYVLVIRDGMGGIFGAYLSDALHPQAHFYGTGECFLWRSSILPAIPDMASLPPPPSADTTNAQRQTTLLNPRSPRSTPNTSNGASRSGTSTPDRIRFKAFPYSGINDYMIYCEAGYVSVGGGDGNYGLWLDDNLEKGISSTCPTFGNEALSDEGKKFEVMGVELWYIGN</sequence>
<feature type="compositionally biased region" description="Polar residues" evidence="6">
    <location>
        <begin position="207"/>
        <end position="242"/>
    </location>
</feature>
<dbReference type="AlphaFoldDB" id="A0A8H3Z6S4"/>
<evidence type="ECO:0000256" key="6">
    <source>
        <dbReference type="SAM" id="MobiDB-lite"/>
    </source>
</evidence>
<dbReference type="GO" id="GO:0006979">
    <property type="term" value="P:response to oxidative stress"/>
    <property type="evidence" value="ECO:0007669"/>
    <property type="project" value="TreeGrafter"/>
</dbReference>
<accession>A0A8H3Z6S4</accession>
<dbReference type="PANTHER" id="PTHR23354:SF62">
    <property type="entry name" value="MUSTARD, ISOFORM V"/>
    <property type="match status" value="1"/>
</dbReference>
<dbReference type="Pfam" id="PF07534">
    <property type="entry name" value="TLD"/>
    <property type="match status" value="2"/>
</dbReference>
<gene>
    <name evidence="9" type="ORF">EG327_008079</name>
    <name evidence="8" type="ORF">EG328_000151</name>
</gene>
<evidence type="ECO:0000256" key="1">
    <source>
        <dbReference type="ARBA" id="ARBA00004173"/>
    </source>
</evidence>
<organism evidence="8 10">
    <name type="scientific">Venturia inaequalis</name>
    <name type="common">Apple scab fungus</name>
    <dbReference type="NCBI Taxonomy" id="5025"/>
    <lineage>
        <taxon>Eukaryota</taxon>
        <taxon>Fungi</taxon>
        <taxon>Dikarya</taxon>
        <taxon>Ascomycota</taxon>
        <taxon>Pezizomycotina</taxon>
        <taxon>Dothideomycetes</taxon>
        <taxon>Pleosporomycetidae</taxon>
        <taxon>Venturiales</taxon>
        <taxon>Venturiaceae</taxon>
        <taxon>Venturia</taxon>
    </lineage>
</organism>
<dbReference type="PROSITE" id="PS51886">
    <property type="entry name" value="TLDC"/>
    <property type="match status" value="1"/>
</dbReference>
<feature type="region of interest" description="Disordered" evidence="6">
    <location>
        <begin position="1"/>
        <end position="31"/>
    </location>
</feature>
<proteinExistence type="inferred from homology"/>
<dbReference type="GO" id="GO:0005634">
    <property type="term" value="C:nucleus"/>
    <property type="evidence" value="ECO:0007669"/>
    <property type="project" value="TreeGrafter"/>
</dbReference>
<evidence type="ECO:0000256" key="4">
    <source>
        <dbReference type="ARBA" id="ARBA00037112"/>
    </source>
</evidence>
<evidence type="ECO:0000256" key="5">
    <source>
        <dbReference type="ARBA" id="ARBA00040604"/>
    </source>
</evidence>
<comment type="subcellular location">
    <subcellularLocation>
        <location evidence="1">Mitochondrion</location>
    </subcellularLocation>
</comment>
<comment type="similarity">
    <text evidence="2">Belongs to the OXR1 family.</text>
</comment>
<dbReference type="InterPro" id="IPR006571">
    <property type="entry name" value="TLDc_dom"/>
</dbReference>
<name>A0A8H3Z6S4_VENIN</name>
<comment type="function">
    <text evidence="4">May be involved in protection from oxidative damage.</text>
</comment>
<feature type="region of interest" description="Disordered" evidence="6">
    <location>
        <begin position="49"/>
        <end position="77"/>
    </location>
</feature>
<keyword evidence="11" id="KW-1185">Reference proteome</keyword>
<dbReference type="OrthoDB" id="26679at2759"/>
<dbReference type="Proteomes" id="UP000447873">
    <property type="component" value="Unassembled WGS sequence"/>
</dbReference>
<evidence type="ECO:0000259" key="7">
    <source>
        <dbReference type="PROSITE" id="PS51886"/>
    </source>
</evidence>
<dbReference type="PANTHER" id="PTHR23354">
    <property type="entry name" value="NUCLEOLAR PROTEIN 7/ESTROGEN RECEPTOR COACTIVATOR-RELATED"/>
    <property type="match status" value="1"/>
</dbReference>
<evidence type="ECO:0000256" key="3">
    <source>
        <dbReference type="ARBA" id="ARBA00023128"/>
    </source>
</evidence>
<evidence type="ECO:0000313" key="9">
    <source>
        <dbReference type="EMBL" id="KAE9994566.1"/>
    </source>
</evidence>
<feature type="domain" description="TLDc" evidence="7">
    <location>
        <begin position="98"/>
        <end position="318"/>
    </location>
</feature>
<dbReference type="EMBL" id="WNWR01000005">
    <property type="protein sequence ID" value="KAE9994566.1"/>
    <property type="molecule type" value="Genomic_DNA"/>
</dbReference>
<keyword evidence="3" id="KW-0496">Mitochondrion</keyword>
<protein>
    <recommendedName>
        <fullName evidence="5">Oxidation resistance protein 1</fullName>
    </recommendedName>
</protein>
<evidence type="ECO:0000256" key="2">
    <source>
        <dbReference type="ARBA" id="ARBA00009540"/>
    </source>
</evidence>
<dbReference type="SMART" id="SM00584">
    <property type="entry name" value="TLDc"/>
    <property type="match status" value="1"/>
</dbReference>
<evidence type="ECO:0000313" key="8">
    <source>
        <dbReference type="EMBL" id="KAE9988195.1"/>
    </source>
</evidence>
<dbReference type="EMBL" id="WNWS01000010">
    <property type="protein sequence ID" value="KAE9988195.1"/>
    <property type="molecule type" value="Genomic_DNA"/>
</dbReference>
<feature type="compositionally biased region" description="Low complexity" evidence="6">
    <location>
        <begin position="1"/>
        <end position="10"/>
    </location>
</feature>
<comment type="caution">
    <text evidence="8">The sequence shown here is derived from an EMBL/GenBank/DDBJ whole genome shotgun (WGS) entry which is preliminary data.</text>
</comment>
<feature type="region of interest" description="Disordered" evidence="6">
    <location>
        <begin position="198"/>
        <end position="242"/>
    </location>
</feature>
<dbReference type="Proteomes" id="UP000490939">
    <property type="component" value="Unassembled WGS sequence"/>
</dbReference>
<reference evidence="8 10" key="1">
    <citation type="submission" date="2018-12" db="EMBL/GenBank/DDBJ databases">
        <title>Venturia inaequalis Genome Resource.</title>
        <authorList>
            <person name="Lichtner F.J."/>
        </authorList>
    </citation>
    <scope>NUCLEOTIDE SEQUENCE [LARGE SCALE GENOMIC DNA]</scope>
    <source>
        <strain evidence="8 10">120213</strain>
        <strain evidence="9 11">DMI_063113</strain>
    </source>
</reference>
<evidence type="ECO:0000313" key="11">
    <source>
        <dbReference type="Proteomes" id="UP000490939"/>
    </source>
</evidence>
<dbReference type="GO" id="GO:0005739">
    <property type="term" value="C:mitochondrion"/>
    <property type="evidence" value="ECO:0007669"/>
    <property type="project" value="UniProtKB-SubCell"/>
</dbReference>
<evidence type="ECO:0000313" key="10">
    <source>
        <dbReference type="Proteomes" id="UP000447873"/>
    </source>
</evidence>